<name>A0A841BVL0_9ACTN</name>
<dbReference type="GO" id="GO:0032259">
    <property type="term" value="P:methylation"/>
    <property type="evidence" value="ECO:0007669"/>
    <property type="project" value="UniProtKB-KW"/>
</dbReference>
<keyword evidence="5" id="KW-1185">Reference proteome</keyword>
<evidence type="ECO:0000313" key="4">
    <source>
        <dbReference type="EMBL" id="MBB5870802.1"/>
    </source>
</evidence>
<organism evidence="4 5">
    <name type="scientific">Allocatelliglobosispora scoriae</name>
    <dbReference type="NCBI Taxonomy" id="643052"/>
    <lineage>
        <taxon>Bacteria</taxon>
        <taxon>Bacillati</taxon>
        <taxon>Actinomycetota</taxon>
        <taxon>Actinomycetes</taxon>
        <taxon>Micromonosporales</taxon>
        <taxon>Micromonosporaceae</taxon>
        <taxon>Allocatelliglobosispora</taxon>
    </lineage>
</organism>
<sequence length="276" mass="29835">MTAVVEAERFGFGANWLSFLEVVDESRVAAAVDSLTEVLRKAQPSADLSGASFLDVGCGSGLFSLAAQRLGARVHGFDVDADSVACAQELGRRLAPDAPWTAEVGSILHADYVRSLGTFDVVYAWGVLHHTGDLALALEHTAGLVAPGGLLYLAIYNDQGWQSRVWTRIKRAYVRSGPAGRAALVRGSAAYFGSRRIAYRLASGLIGGRGPQTPKQPVRGMSVKHDLVDWVGGYPFEVAKPEEVFERMRRSGFELRFLRTCGGGLGCNEFVFQRVD</sequence>
<dbReference type="EC" id="2.1.1.222" evidence="4"/>
<keyword evidence="2 4" id="KW-0808">Transferase</keyword>
<dbReference type="AlphaFoldDB" id="A0A841BVL0"/>
<dbReference type="Proteomes" id="UP000587527">
    <property type="component" value="Unassembled WGS sequence"/>
</dbReference>
<evidence type="ECO:0000313" key="5">
    <source>
        <dbReference type="Proteomes" id="UP000587527"/>
    </source>
</evidence>
<protein>
    <submittedName>
        <fullName evidence="4">2-polyprenyl-6-hydroxyphenyl methylase/3-demethylubiquinone-9 3-methyltransferase</fullName>
        <ecNumber evidence="4">2.1.1.222</ecNumber>
        <ecNumber evidence="4">2.1.1.64</ecNumber>
    </submittedName>
</protein>
<dbReference type="RefSeq" id="WP_184838435.1">
    <property type="nucleotide sequence ID" value="NZ_JACHMN010000002.1"/>
</dbReference>
<reference evidence="4 5" key="1">
    <citation type="submission" date="2020-08" db="EMBL/GenBank/DDBJ databases">
        <title>Sequencing the genomes of 1000 actinobacteria strains.</title>
        <authorList>
            <person name="Klenk H.-P."/>
        </authorList>
    </citation>
    <scope>NUCLEOTIDE SEQUENCE [LARGE SCALE GENOMIC DNA]</scope>
    <source>
        <strain evidence="4 5">DSM 45362</strain>
    </source>
</reference>
<dbReference type="PANTHER" id="PTHR43464:SF19">
    <property type="entry name" value="UBIQUINONE BIOSYNTHESIS O-METHYLTRANSFERASE, MITOCHONDRIAL"/>
    <property type="match status" value="1"/>
</dbReference>
<dbReference type="EC" id="2.1.1.64" evidence="4"/>
<evidence type="ECO:0000256" key="2">
    <source>
        <dbReference type="ARBA" id="ARBA00022679"/>
    </source>
</evidence>
<dbReference type="CDD" id="cd02440">
    <property type="entry name" value="AdoMet_MTases"/>
    <property type="match status" value="1"/>
</dbReference>
<keyword evidence="4" id="KW-0830">Ubiquinone</keyword>
<evidence type="ECO:0000256" key="3">
    <source>
        <dbReference type="ARBA" id="ARBA00022691"/>
    </source>
</evidence>
<dbReference type="Pfam" id="PF13489">
    <property type="entry name" value="Methyltransf_23"/>
    <property type="match status" value="1"/>
</dbReference>
<dbReference type="InterPro" id="IPR029063">
    <property type="entry name" value="SAM-dependent_MTases_sf"/>
</dbReference>
<accession>A0A841BVL0</accession>
<proteinExistence type="predicted"/>
<dbReference type="PANTHER" id="PTHR43464">
    <property type="entry name" value="METHYLTRANSFERASE"/>
    <property type="match status" value="1"/>
</dbReference>
<keyword evidence="3" id="KW-0949">S-adenosyl-L-methionine</keyword>
<evidence type="ECO:0000256" key="1">
    <source>
        <dbReference type="ARBA" id="ARBA00022603"/>
    </source>
</evidence>
<dbReference type="Gene3D" id="3.40.50.150">
    <property type="entry name" value="Vaccinia Virus protein VP39"/>
    <property type="match status" value="1"/>
</dbReference>
<comment type="caution">
    <text evidence="4">The sequence shown here is derived from an EMBL/GenBank/DDBJ whole genome shotgun (WGS) entry which is preliminary data.</text>
</comment>
<dbReference type="GO" id="GO:0061542">
    <property type="term" value="F:3-demethylubiquinol 3-O-methyltransferase activity"/>
    <property type="evidence" value="ECO:0007669"/>
    <property type="project" value="UniProtKB-EC"/>
</dbReference>
<dbReference type="EMBL" id="JACHMN010000002">
    <property type="protein sequence ID" value="MBB5870802.1"/>
    <property type="molecule type" value="Genomic_DNA"/>
</dbReference>
<keyword evidence="1 4" id="KW-0489">Methyltransferase</keyword>
<gene>
    <name evidence="4" type="ORF">F4553_004181</name>
</gene>
<dbReference type="GO" id="GO:0102208">
    <property type="term" value="F:2-polyprenyl-6-hydroxyphenol methylase activity"/>
    <property type="evidence" value="ECO:0007669"/>
    <property type="project" value="UniProtKB-EC"/>
</dbReference>
<dbReference type="SUPFAM" id="SSF53335">
    <property type="entry name" value="S-adenosyl-L-methionine-dependent methyltransferases"/>
    <property type="match status" value="1"/>
</dbReference>